<dbReference type="InterPro" id="IPR004014">
    <property type="entry name" value="ATPase_P-typ_cation-transptr_N"/>
</dbReference>
<feature type="transmembrane region" description="Helical" evidence="9">
    <location>
        <begin position="689"/>
        <end position="713"/>
    </location>
</feature>
<dbReference type="InterPro" id="IPR050510">
    <property type="entry name" value="Cation_transp_ATPase_P-type"/>
</dbReference>
<feature type="transmembrane region" description="Helical" evidence="9">
    <location>
        <begin position="832"/>
        <end position="851"/>
    </location>
</feature>
<dbReference type="SFLD" id="SFLDG00002">
    <property type="entry name" value="C1.7:_P-type_atpase_like"/>
    <property type="match status" value="1"/>
</dbReference>
<evidence type="ECO:0000256" key="1">
    <source>
        <dbReference type="ARBA" id="ARBA00004141"/>
    </source>
</evidence>
<dbReference type="InterPro" id="IPR044492">
    <property type="entry name" value="P_typ_ATPase_HD_dom"/>
</dbReference>
<keyword evidence="5" id="KW-0067">ATP-binding</keyword>
<dbReference type="PRINTS" id="PR00120">
    <property type="entry name" value="HATPASE"/>
</dbReference>
<evidence type="ECO:0000313" key="11">
    <source>
        <dbReference type="EMBL" id="MFB9231757.1"/>
    </source>
</evidence>
<dbReference type="InterPro" id="IPR059000">
    <property type="entry name" value="ATPase_P-type_domA"/>
</dbReference>
<feature type="transmembrane region" description="Helical" evidence="9">
    <location>
        <begin position="719"/>
        <end position="738"/>
    </location>
</feature>
<dbReference type="EMBL" id="JBHMEA010000026">
    <property type="protein sequence ID" value="MFB9231757.1"/>
    <property type="molecule type" value="Genomic_DNA"/>
</dbReference>
<dbReference type="PROSITE" id="PS00154">
    <property type="entry name" value="ATPASE_E1_E2"/>
    <property type="match status" value="1"/>
</dbReference>
<dbReference type="SFLD" id="SFLDF00027">
    <property type="entry name" value="p-type_atpase"/>
    <property type="match status" value="1"/>
</dbReference>
<evidence type="ECO:0000256" key="7">
    <source>
        <dbReference type="ARBA" id="ARBA00022989"/>
    </source>
</evidence>
<organism evidence="11 12">
    <name type="scientific">Pseudohalocynthiibacter aestuariivivens</name>
    <dbReference type="NCBI Taxonomy" id="1591409"/>
    <lineage>
        <taxon>Bacteria</taxon>
        <taxon>Pseudomonadati</taxon>
        <taxon>Pseudomonadota</taxon>
        <taxon>Alphaproteobacteria</taxon>
        <taxon>Rhodobacterales</taxon>
        <taxon>Paracoccaceae</taxon>
        <taxon>Pseudohalocynthiibacter</taxon>
    </lineage>
</organism>
<dbReference type="Gene3D" id="2.70.150.10">
    <property type="entry name" value="Calcium-transporting ATPase, cytoplasmic transduction domain A"/>
    <property type="match status" value="1"/>
</dbReference>
<dbReference type="Proteomes" id="UP001589683">
    <property type="component" value="Unassembled WGS sequence"/>
</dbReference>
<dbReference type="InterPro" id="IPR036412">
    <property type="entry name" value="HAD-like_sf"/>
</dbReference>
<dbReference type="InterPro" id="IPR023298">
    <property type="entry name" value="ATPase_P-typ_TM_dom_sf"/>
</dbReference>
<dbReference type="InterPro" id="IPR006068">
    <property type="entry name" value="ATPase_P-typ_cation-transptr_C"/>
</dbReference>
<dbReference type="SMART" id="SM00831">
    <property type="entry name" value="Cation_ATPase_N"/>
    <property type="match status" value="1"/>
</dbReference>
<keyword evidence="8 9" id="KW-0472">Membrane</keyword>
<dbReference type="Gene3D" id="1.20.1110.10">
    <property type="entry name" value="Calcium-transporting ATPase, transmembrane domain"/>
    <property type="match status" value="1"/>
</dbReference>
<feature type="domain" description="Cation-transporting P-type ATPase N-terminal" evidence="10">
    <location>
        <begin position="10"/>
        <end position="84"/>
    </location>
</feature>
<dbReference type="SUPFAM" id="SSF81653">
    <property type="entry name" value="Calcium ATPase, transduction domain A"/>
    <property type="match status" value="1"/>
</dbReference>
<keyword evidence="12" id="KW-1185">Reference proteome</keyword>
<comment type="subcellular location">
    <subcellularLocation>
        <location evidence="1">Membrane</location>
        <topology evidence="1">Multi-pass membrane protein</topology>
    </subcellularLocation>
</comment>
<protein>
    <submittedName>
        <fullName evidence="11">Cation-translocating P-type ATPase</fullName>
    </submittedName>
</protein>
<dbReference type="Gene3D" id="3.40.1110.10">
    <property type="entry name" value="Calcium-transporting ATPase, cytoplasmic domain N"/>
    <property type="match status" value="1"/>
</dbReference>
<dbReference type="InterPro" id="IPR018303">
    <property type="entry name" value="ATPase_P-typ_P_site"/>
</dbReference>
<dbReference type="InterPro" id="IPR008250">
    <property type="entry name" value="ATPase_P-typ_transduc_dom_A_sf"/>
</dbReference>
<dbReference type="Pfam" id="PF00689">
    <property type="entry name" value="Cation_ATPase_C"/>
    <property type="match status" value="1"/>
</dbReference>
<accession>A0ABV5JE74</accession>
<evidence type="ECO:0000256" key="9">
    <source>
        <dbReference type="SAM" id="Phobius"/>
    </source>
</evidence>
<evidence type="ECO:0000256" key="5">
    <source>
        <dbReference type="ARBA" id="ARBA00022840"/>
    </source>
</evidence>
<dbReference type="SUPFAM" id="SSF81660">
    <property type="entry name" value="Metal cation-transporting ATPase, ATP-binding domain N"/>
    <property type="match status" value="1"/>
</dbReference>
<comment type="caution">
    <text evidence="11">The sequence shown here is derived from an EMBL/GenBank/DDBJ whole genome shotgun (WGS) entry which is preliminary data.</text>
</comment>
<feature type="transmembrane region" description="Helical" evidence="9">
    <location>
        <begin position="281"/>
        <end position="302"/>
    </location>
</feature>
<evidence type="ECO:0000313" key="12">
    <source>
        <dbReference type="Proteomes" id="UP001589683"/>
    </source>
</evidence>
<feature type="transmembrane region" description="Helical" evidence="9">
    <location>
        <begin position="795"/>
        <end position="812"/>
    </location>
</feature>
<proteinExistence type="inferred from homology"/>
<keyword evidence="4" id="KW-0547">Nucleotide-binding</keyword>
<evidence type="ECO:0000256" key="6">
    <source>
        <dbReference type="ARBA" id="ARBA00022967"/>
    </source>
</evidence>
<dbReference type="Pfam" id="PF13246">
    <property type="entry name" value="Cation_ATPase"/>
    <property type="match status" value="1"/>
</dbReference>
<dbReference type="NCBIfam" id="TIGR01494">
    <property type="entry name" value="ATPase_P-type"/>
    <property type="match status" value="2"/>
</dbReference>
<gene>
    <name evidence="11" type="ORF">ACFFUT_08165</name>
</gene>
<dbReference type="PRINTS" id="PR00119">
    <property type="entry name" value="CATATPASE"/>
</dbReference>
<evidence type="ECO:0000256" key="3">
    <source>
        <dbReference type="ARBA" id="ARBA00022692"/>
    </source>
</evidence>
<evidence type="ECO:0000259" key="10">
    <source>
        <dbReference type="SMART" id="SM00831"/>
    </source>
</evidence>
<dbReference type="PANTHER" id="PTHR43294">
    <property type="entry name" value="SODIUM/POTASSIUM-TRANSPORTING ATPASE SUBUNIT ALPHA"/>
    <property type="match status" value="1"/>
</dbReference>
<evidence type="ECO:0000256" key="2">
    <source>
        <dbReference type="ARBA" id="ARBA00005675"/>
    </source>
</evidence>
<evidence type="ECO:0000256" key="4">
    <source>
        <dbReference type="ARBA" id="ARBA00022741"/>
    </source>
</evidence>
<dbReference type="Pfam" id="PF00122">
    <property type="entry name" value="E1-E2_ATPase"/>
    <property type="match status" value="1"/>
</dbReference>
<feature type="transmembrane region" description="Helical" evidence="9">
    <location>
        <begin position="251"/>
        <end position="269"/>
    </location>
</feature>
<dbReference type="InterPro" id="IPR023299">
    <property type="entry name" value="ATPase_P-typ_cyto_dom_N"/>
</dbReference>
<name>A0ABV5JE74_9RHOB</name>
<dbReference type="SFLD" id="SFLDS00003">
    <property type="entry name" value="Haloacid_Dehalogenase"/>
    <property type="match status" value="1"/>
</dbReference>
<keyword evidence="7 9" id="KW-1133">Transmembrane helix</keyword>
<dbReference type="SUPFAM" id="SSF81665">
    <property type="entry name" value="Calcium ATPase, transmembrane domain M"/>
    <property type="match status" value="1"/>
</dbReference>
<keyword evidence="6" id="KW-1278">Translocase</keyword>
<feature type="transmembrane region" description="Helical" evidence="9">
    <location>
        <begin position="64"/>
        <end position="83"/>
    </location>
</feature>
<feature type="transmembrane region" description="Helical" evidence="9">
    <location>
        <begin position="863"/>
        <end position="886"/>
    </location>
</feature>
<feature type="transmembrane region" description="Helical" evidence="9">
    <location>
        <begin position="763"/>
        <end position="783"/>
    </location>
</feature>
<reference evidence="11 12" key="1">
    <citation type="submission" date="2024-09" db="EMBL/GenBank/DDBJ databases">
        <authorList>
            <person name="Sun Q."/>
            <person name="Mori K."/>
        </authorList>
    </citation>
    <scope>NUCLEOTIDE SEQUENCE [LARGE SCALE GENOMIC DNA]</scope>
    <source>
        <strain evidence="11 12">CECT 8726</strain>
    </source>
</reference>
<dbReference type="RefSeq" id="WP_213889835.1">
    <property type="nucleotide sequence ID" value="NZ_JAGFNU010000008.1"/>
</dbReference>
<dbReference type="Gene3D" id="3.40.50.1000">
    <property type="entry name" value="HAD superfamily/HAD-like"/>
    <property type="match status" value="1"/>
</dbReference>
<keyword evidence="3 9" id="KW-0812">Transmembrane</keyword>
<dbReference type="InterPro" id="IPR023214">
    <property type="entry name" value="HAD_sf"/>
</dbReference>
<evidence type="ECO:0000256" key="8">
    <source>
        <dbReference type="ARBA" id="ARBA00023136"/>
    </source>
</evidence>
<comment type="similarity">
    <text evidence="2">Belongs to the cation transport ATPase (P-type) (TC 3.A.3) family. Type IIA subfamily.</text>
</comment>
<dbReference type="SUPFAM" id="SSF56784">
    <property type="entry name" value="HAD-like"/>
    <property type="match status" value="1"/>
</dbReference>
<dbReference type="InterPro" id="IPR001757">
    <property type="entry name" value="P_typ_ATPase"/>
</dbReference>
<dbReference type="Pfam" id="PF00690">
    <property type="entry name" value="Cation_ATPase_N"/>
    <property type="match status" value="1"/>
</dbReference>
<feature type="transmembrane region" description="Helical" evidence="9">
    <location>
        <begin position="89"/>
        <end position="110"/>
    </location>
</feature>
<dbReference type="PANTHER" id="PTHR43294:SF20">
    <property type="entry name" value="P-TYPE ATPASE"/>
    <property type="match status" value="1"/>
</dbReference>
<sequence length="902" mass="97076">MSIDVAVRSNLYSRSCNEALVVLDVDRTYGLTAQQVAERQKTYGKNLIQQRKNRAILSLFAEQFRGVIVWLLSAAALLSFAVGEIPEGVAIVCVLVINTVIGFVTSWKAVRSMEALYRMIPVTARVRREGLSELIPIRELTPGDIVLLEGGDIVPAGLRLLEAANLYCDESTLTGESAPVQKTTEALPVDTFLADRTNVAFKGVAVVRGAGVGVVSNIGGETELGRISELLQDAKAKSHPLEKRLDKLGEALVGITFVLSFLIALAGYLRGFGLVEMVETAIALVVAAVPEGLPVVATLALARGMFRMARRNTLIARLSAVETLGATTIILTDKTGTLTENRMTVSGFLLDGRDIKVGSGLNKTSVAEDQVLRRALEIGALCNTAEMTSAGIVGEAAGVGDPMELALLDVAHSAGVQPDLDPDDRPEISMHAFDSSHNMMATVHRAEDGYFTAVKGAPEAVLKHVDRVLTDGDIVEVTDSDRANWLARVEASARKGYRLIGLACKYHQAMDEAPYDSLTLVGFVCLLDPLRKDVAAAVAQSQGAGVRVVMMTGDHIATATEIATQAGLADDGRIVALTELDLQQLGTDDSQDDLRDKLLKADVFARVSPESKLKLVEFYQDAGHVVAMTGDGVNDAPALKKADIGIAMGQRGTQVARDAADMVLKDDAFNSIIAAMQQGRVIFGNIRRFVVYLMSCNFSEIMVVGIAILAGLAAPITPLQILFLNIVTDVFPAFALGLGEGDGNVMKQPPRDPAKPIIDRSRWMDIFVFGGIITVTTLSVYWMALGYFEMLQEDATTVAFLTLALAQLWHVFNMREPEEPIFVNSVVKNPYVWAAISFCIFLLAAAFYIPVLSDVLNLRPLSISQLVLSVGASLIPLLLGQIWVVIRGNAKRIVKGEPIPVP</sequence>